<accession>A0ABS0N0F6</accession>
<dbReference type="RefSeq" id="WP_197920110.1">
    <property type="nucleotide sequence ID" value="NZ_CAWPTA010000006.1"/>
</dbReference>
<sequence length="288" mass="31590">MARPFSLTYYDPPESLKRHITVLFHFATEADLTEDSVSGALAQFNIFPRGTGEICFDAGTQPVTAKANLHAGMTKAASFRMRGPWHAIGASLTPLGWAALTGQAASDHIDRYFPAAELLGEEAFAFGEEVSAQYILGQLEPEAACDAVGDWLAARLGSVSPQHEKLIEQTISWLGSALNPDIEDLFPTLNYSRRQAERLVERFFGLPPAAVARKFRAIRSAAILAKEGLSDAEAAAVAEAFYDQPHMVREIRRYCGHTPTRLGGAGQPILKTLLQMKNFDRLQKFRAL</sequence>
<proteinExistence type="predicted"/>
<feature type="domain" description="HTH araC/xylS-type" evidence="1">
    <location>
        <begin position="164"/>
        <end position="265"/>
    </location>
</feature>
<dbReference type="Pfam" id="PF12833">
    <property type="entry name" value="HTH_18"/>
    <property type="match status" value="1"/>
</dbReference>
<keyword evidence="3" id="KW-1185">Reference proteome</keyword>
<dbReference type="InterPro" id="IPR018060">
    <property type="entry name" value="HTH_AraC"/>
</dbReference>
<organism evidence="2 3">
    <name type="scientific">Aurantiacibacter sediminis</name>
    <dbReference type="NCBI Taxonomy" id="2793064"/>
    <lineage>
        <taxon>Bacteria</taxon>
        <taxon>Pseudomonadati</taxon>
        <taxon>Pseudomonadota</taxon>
        <taxon>Alphaproteobacteria</taxon>
        <taxon>Sphingomonadales</taxon>
        <taxon>Erythrobacteraceae</taxon>
        <taxon>Aurantiacibacter</taxon>
    </lineage>
</organism>
<evidence type="ECO:0000313" key="2">
    <source>
        <dbReference type="EMBL" id="MBH5321450.1"/>
    </source>
</evidence>
<reference evidence="2 3" key="1">
    <citation type="submission" date="2020-11" db="EMBL/GenBank/DDBJ databases">
        <title>Erythrobacter sediminis sp. nov., a marine bacterium from a tidal flat of Garorim Bay.</title>
        <authorList>
            <person name="Kim D."/>
            <person name="Yoo Y."/>
            <person name="Kim J.-J."/>
        </authorList>
    </citation>
    <scope>NUCLEOTIDE SEQUENCE [LARGE SCALE GENOMIC DNA]</scope>
    <source>
        <strain evidence="2 3">JGD-13</strain>
    </source>
</reference>
<dbReference type="Proteomes" id="UP000602442">
    <property type="component" value="Unassembled WGS sequence"/>
</dbReference>
<protein>
    <submittedName>
        <fullName evidence="2">Helix-turn-helix domain-containing protein</fullName>
    </submittedName>
</protein>
<dbReference type="PROSITE" id="PS01124">
    <property type="entry name" value="HTH_ARAC_FAMILY_2"/>
    <property type="match status" value="1"/>
</dbReference>
<evidence type="ECO:0000313" key="3">
    <source>
        <dbReference type="Proteomes" id="UP000602442"/>
    </source>
</evidence>
<dbReference type="Gene3D" id="1.10.10.60">
    <property type="entry name" value="Homeodomain-like"/>
    <property type="match status" value="1"/>
</dbReference>
<evidence type="ECO:0000259" key="1">
    <source>
        <dbReference type="PROSITE" id="PS01124"/>
    </source>
</evidence>
<dbReference type="EMBL" id="JAEANY010000001">
    <property type="protein sequence ID" value="MBH5321450.1"/>
    <property type="molecule type" value="Genomic_DNA"/>
</dbReference>
<gene>
    <name evidence="2" type="ORF">I5L03_02475</name>
</gene>
<name>A0ABS0N0F6_9SPHN</name>
<comment type="caution">
    <text evidence="2">The sequence shown here is derived from an EMBL/GenBank/DDBJ whole genome shotgun (WGS) entry which is preliminary data.</text>
</comment>